<dbReference type="AlphaFoldDB" id="A0A8H4RJK5"/>
<keyword evidence="1" id="KW-0732">Signal</keyword>
<dbReference type="Pfam" id="PF26335">
    <property type="entry name" value="ARB_00930_C"/>
    <property type="match status" value="1"/>
</dbReference>
<proteinExistence type="predicted"/>
<protein>
    <recommendedName>
        <fullName evidence="6">Beta-lactamase-related domain-containing protein</fullName>
    </recommendedName>
</protein>
<keyword evidence="5" id="KW-1185">Reference proteome</keyword>
<dbReference type="PANTHER" id="PTHR22935:SF97">
    <property type="entry name" value="BETA-LACTAMASE-RELATED DOMAIN-CONTAINING PROTEIN"/>
    <property type="match status" value="1"/>
</dbReference>
<dbReference type="EMBL" id="JAAMPI010000550">
    <property type="protein sequence ID" value="KAF4630436.1"/>
    <property type="molecule type" value="Genomic_DNA"/>
</dbReference>
<dbReference type="InterPro" id="IPR058664">
    <property type="entry name" value="ARB_00930-like_C"/>
</dbReference>
<feature type="chain" id="PRO_5034047140" description="Beta-lactamase-related domain-containing protein" evidence="1">
    <location>
        <begin position="22"/>
        <end position="566"/>
    </location>
</feature>
<accession>A0A8H4RJK5</accession>
<evidence type="ECO:0000313" key="4">
    <source>
        <dbReference type="EMBL" id="KAF4630436.1"/>
    </source>
</evidence>
<dbReference type="PANTHER" id="PTHR22935">
    <property type="entry name" value="PENICILLIN-BINDING PROTEIN"/>
    <property type="match status" value="1"/>
</dbReference>
<evidence type="ECO:0000259" key="3">
    <source>
        <dbReference type="Pfam" id="PF26335"/>
    </source>
</evidence>
<dbReference type="Proteomes" id="UP000566819">
    <property type="component" value="Unassembled WGS sequence"/>
</dbReference>
<dbReference type="Pfam" id="PF00144">
    <property type="entry name" value="Beta-lactamase"/>
    <property type="match status" value="1"/>
</dbReference>
<feature type="domain" description="Beta-lactamase-like ARB-00930-like C-terminal" evidence="3">
    <location>
        <begin position="419"/>
        <end position="565"/>
    </location>
</feature>
<organism evidence="4 5">
    <name type="scientific">Cudoniella acicularis</name>
    <dbReference type="NCBI Taxonomy" id="354080"/>
    <lineage>
        <taxon>Eukaryota</taxon>
        <taxon>Fungi</taxon>
        <taxon>Dikarya</taxon>
        <taxon>Ascomycota</taxon>
        <taxon>Pezizomycotina</taxon>
        <taxon>Leotiomycetes</taxon>
        <taxon>Helotiales</taxon>
        <taxon>Tricladiaceae</taxon>
        <taxon>Cudoniella</taxon>
    </lineage>
</organism>
<comment type="caution">
    <text evidence="4">The sequence shown here is derived from an EMBL/GenBank/DDBJ whole genome shotgun (WGS) entry which is preliminary data.</text>
</comment>
<evidence type="ECO:0008006" key="6">
    <source>
        <dbReference type="Google" id="ProtNLM"/>
    </source>
</evidence>
<dbReference type="Gene3D" id="3.40.710.10">
    <property type="entry name" value="DD-peptidase/beta-lactamase superfamily"/>
    <property type="match status" value="1"/>
</dbReference>
<dbReference type="OrthoDB" id="10250282at2759"/>
<dbReference type="InterPro" id="IPR001466">
    <property type="entry name" value="Beta-lactam-related"/>
</dbReference>
<feature type="signal peptide" evidence="1">
    <location>
        <begin position="1"/>
        <end position="21"/>
    </location>
</feature>
<sequence>MRQFKISQLFALFTFYPLTYAFQECPYLGPDFPAPTNLTNSSTFQKALANLTSTIENGIVSGTLFPNSTSFSVEIFSTKNPNPLFEYHHTSPNLQLFNGTKLVDGNSIYRIASISKLFTVYLFLIEAGDVHFHDSITKFIPELAEESIFYSNDEAADFVDWESVTIGELASQMSGISRDSEFGFPPLNASDFQLCLQPGDCDRQQFFKAFTIEHPVFATATTPTYSNVAFQLLGYALENITKNSFASLLQSSLLDKLDLNGTSYTPPTDLTHLIIPSDAATSLWNLDYKDFSPAGGIYSTPHDLSTLGRSILSSTLLSRPLTRRWMKPVTHTANTLFSVGAPWEIWRLALPSPSPPKIVDIYTKEGDTGAYHSILALIPDWQLGFTVLNADGGTASSGVELIISNWINNLVLPSVEAAAREEAQINLAGTYQSQTPNLNSSLTISTDTSYLGLGIDSFISNSTDMFIIAASLLGGIPVQNVSIRLYPTNLSNKKGYGGPQERIFRAVFEDKGAGNGNPIWGCSTWAGAASIRYGGVAIDEFAFIVGEDGKAVSAEARAFRDVLARV</sequence>
<evidence type="ECO:0000313" key="5">
    <source>
        <dbReference type="Proteomes" id="UP000566819"/>
    </source>
</evidence>
<gene>
    <name evidence="4" type="ORF">G7Y89_g7707</name>
</gene>
<feature type="domain" description="Beta-lactamase-related" evidence="2">
    <location>
        <begin position="99"/>
        <end position="390"/>
    </location>
</feature>
<name>A0A8H4RJK5_9HELO</name>
<reference evidence="4 5" key="1">
    <citation type="submission" date="2020-03" db="EMBL/GenBank/DDBJ databases">
        <title>Draft Genome Sequence of Cudoniella acicularis.</title>
        <authorList>
            <person name="Buettner E."/>
            <person name="Kellner H."/>
        </authorList>
    </citation>
    <scope>NUCLEOTIDE SEQUENCE [LARGE SCALE GENOMIC DNA]</scope>
    <source>
        <strain evidence="4 5">DSM 108380</strain>
    </source>
</reference>
<evidence type="ECO:0000256" key="1">
    <source>
        <dbReference type="SAM" id="SignalP"/>
    </source>
</evidence>
<dbReference type="InterPro" id="IPR012338">
    <property type="entry name" value="Beta-lactam/transpept-like"/>
</dbReference>
<dbReference type="SUPFAM" id="SSF56601">
    <property type="entry name" value="beta-lactamase/transpeptidase-like"/>
    <property type="match status" value="1"/>
</dbReference>
<evidence type="ECO:0000259" key="2">
    <source>
        <dbReference type="Pfam" id="PF00144"/>
    </source>
</evidence>
<dbReference type="InterPro" id="IPR051478">
    <property type="entry name" value="Beta-lactamase-like_AB/R"/>
</dbReference>